<comment type="subcellular location">
    <subcellularLocation>
        <location evidence="2">Membrane</location>
    </subcellularLocation>
</comment>
<dbReference type="GO" id="GO:0020037">
    <property type="term" value="F:heme binding"/>
    <property type="evidence" value="ECO:0007669"/>
    <property type="project" value="InterPro"/>
</dbReference>
<dbReference type="PRINTS" id="PR00385">
    <property type="entry name" value="P450"/>
</dbReference>
<dbReference type="Pfam" id="PF00067">
    <property type="entry name" value="p450"/>
    <property type="match status" value="1"/>
</dbReference>
<dbReference type="InterPro" id="IPR017972">
    <property type="entry name" value="Cyt_P450_CS"/>
</dbReference>
<dbReference type="SUPFAM" id="SSF48264">
    <property type="entry name" value="Cytochrome P450"/>
    <property type="match status" value="1"/>
</dbReference>
<sequence length="536" mass="60278">MLFIQPLFDPLKNMQGPGGSLLQNHFREFMDPSISPDTHEDSVKLYGKTFRFHGFGRHDYRLMSLDLRAISYILNSSVYEKPWQTRSLLSRLLGKGIFAMEGEEHKVLRKLIAPAFSTQSVKAMTPIFYQKAEELRDRWEDITSRATSQEVSFTPTAPTPTSSTNSCVIDVSHWISRATFDVIGLAGFDYHFRSLQDESEEVYLAYRNMFGVADKGPGLKGLVQIYFPFIEKVFPDEGSRVTQESLRVIHNAGKQLVHNKKVVILAEKADAKDIKEKDILSLLIKSNLSSDSSKRLSDGELLDQLSTFLFAGSDSTSLTIAWCIHLLSLHPDIQKRLRDELLSLPVNPVSDASQASTEIIDALPFLDYVVRETLRLCPSVHGTIRVATQDDTIPISSPIVLRNGTVVQAGEEIPIRKGSYVHIPIEGLNMSADIWGEDARTFNPDRWSSLPVSARVPSHPGIANLMTFSFGPHACPGWKFSILETKIFLATLLPHFAFEPAEDIRKFNAILTRPYVYDQFEKGSRLPLKVTKYTTI</sequence>
<keyword evidence="8" id="KW-1133">Transmembrane helix</keyword>
<dbReference type="GO" id="GO:0016705">
    <property type="term" value="F:oxidoreductase activity, acting on paired donors, with incorporation or reduction of molecular oxygen"/>
    <property type="evidence" value="ECO:0007669"/>
    <property type="project" value="InterPro"/>
</dbReference>
<reference evidence="15" key="1">
    <citation type="submission" date="2011-04" db="EMBL/GenBank/DDBJ databases">
        <title>Evolution of plant cell wall degrading machinery underlies the functional diversity of forest fungi.</title>
        <authorList>
            <consortium name="US DOE Joint Genome Institute (JGI-PGF)"/>
            <person name="Eastwood D.C."/>
            <person name="Floudas D."/>
            <person name="Binder M."/>
            <person name="Majcherczyk A."/>
            <person name="Schneider P."/>
            <person name="Aerts A."/>
            <person name="Asiegbu F.O."/>
            <person name="Baker S.E."/>
            <person name="Barry K."/>
            <person name="Bendiksby M."/>
            <person name="Blumentritt M."/>
            <person name="Coutinho P.M."/>
            <person name="Cullen D."/>
            <person name="Cullen D."/>
            <person name="Gathman A."/>
            <person name="Goodell B."/>
            <person name="Henrissat B."/>
            <person name="Ihrmark K."/>
            <person name="Kauserud H."/>
            <person name="Kohler A."/>
            <person name="LaButti K."/>
            <person name="Lapidus A."/>
            <person name="Lavin J.L."/>
            <person name="Lee Y.-H."/>
            <person name="Lindquist E."/>
            <person name="Lilly W."/>
            <person name="Lucas S."/>
            <person name="Morin E."/>
            <person name="Murat C."/>
            <person name="Oguiza J.A."/>
            <person name="Park J."/>
            <person name="Pisabarro A.G."/>
            <person name="Riley R."/>
            <person name="Rosling A."/>
            <person name="Salamov A."/>
            <person name="Schmidt O."/>
            <person name="Schmutz J."/>
            <person name="Skrede I."/>
            <person name="Stenlid J."/>
            <person name="Wiebenga A."/>
            <person name="Xie X."/>
            <person name="Kues U."/>
            <person name="Hibbett D.S."/>
            <person name="Hoffmeister D."/>
            <person name="Hogberg N."/>
            <person name="Martin F."/>
            <person name="Grigoriev I.V."/>
            <person name="Watkinson S.C."/>
        </authorList>
    </citation>
    <scope>NUCLEOTIDE SEQUENCE</scope>
    <source>
        <strain evidence="15">S7.9</strain>
    </source>
</reference>
<dbReference type="OrthoDB" id="1470350at2759"/>
<evidence type="ECO:0000256" key="1">
    <source>
        <dbReference type="ARBA" id="ARBA00001971"/>
    </source>
</evidence>
<dbReference type="Gene3D" id="1.10.630.10">
    <property type="entry name" value="Cytochrome P450"/>
    <property type="match status" value="1"/>
</dbReference>
<dbReference type="PRINTS" id="PR00463">
    <property type="entry name" value="EP450I"/>
</dbReference>
<organism>
    <name type="scientific">Serpula lacrymans var. lacrymans (strain S7.9)</name>
    <name type="common">Dry rot fungus</name>
    <dbReference type="NCBI Taxonomy" id="578457"/>
    <lineage>
        <taxon>Eukaryota</taxon>
        <taxon>Fungi</taxon>
        <taxon>Dikarya</taxon>
        <taxon>Basidiomycota</taxon>
        <taxon>Agaricomycotina</taxon>
        <taxon>Agaricomycetes</taxon>
        <taxon>Agaricomycetidae</taxon>
        <taxon>Boletales</taxon>
        <taxon>Coniophorineae</taxon>
        <taxon>Serpulaceae</taxon>
        <taxon>Serpula</taxon>
    </lineage>
</organism>
<keyword evidence="11 14" id="KW-0503">Monooxygenase</keyword>
<gene>
    <name evidence="15" type="ORF">SERLADRAFT_445954</name>
</gene>
<evidence type="ECO:0000256" key="7">
    <source>
        <dbReference type="ARBA" id="ARBA00022723"/>
    </source>
</evidence>
<dbReference type="Proteomes" id="UP000008064">
    <property type="component" value="Unassembled WGS sequence"/>
</dbReference>
<evidence type="ECO:0000256" key="14">
    <source>
        <dbReference type="RuleBase" id="RU000461"/>
    </source>
</evidence>
<accession>F8NL08</accession>
<evidence type="ECO:0000256" key="13">
    <source>
        <dbReference type="PIRSR" id="PIRSR602401-1"/>
    </source>
</evidence>
<dbReference type="GO" id="GO:0005506">
    <property type="term" value="F:iron ion binding"/>
    <property type="evidence" value="ECO:0007669"/>
    <property type="project" value="InterPro"/>
</dbReference>
<comment type="pathway">
    <text evidence="3">Secondary metabolite biosynthesis; terpenoid biosynthesis.</text>
</comment>
<evidence type="ECO:0000256" key="8">
    <source>
        <dbReference type="ARBA" id="ARBA00022989"/>
    </source>
</evidence>
<dbReference type="InterPro" id="IPR050121">
    <property type="entry name" value="Cytochrome_P450_monoxygenase"/>
</dbReference>
<dbReference type="GO" id="GO:0004497">
    <property type="term" value="F:monooxygenase activity"/>
    <property type="evidence" value="ECO:0007669"/>
    <property type="project" value="UniProtKB-KW"/>
</dbReference>
<dbReference type="InterPro" id="IPR002401">
    <property type="entry name" value="Cyt_P450_E_grp-I"/>
</dbReference>
<evidence type="ECO:0000256" key="9">
    <source>
        <dbReference type="ARBA" id="ARBA00023002"/>
    </source>
</evidence>
<protein>
    <recommendedName>
        <fullName evidence="16">Cytochrome P450</fullName>
    </recommendedName>
</protein>
<dbReference type="InterPro" id="IPR036396">
    <property type="entry name" value="Cyt_P450_sf"/>
</dbReference>
<evidence type="ECO:0000256" key="6">
    <source>
        <dbReference type="ARBA" id="ARBA00022692"/>
    </source>
</evidence>
<evidence type="ECO:0000256" key="12">
    <source>
        <dbReference type="ARBA" id="ARBA00023136"/>
    </source>
</evidence>
<evidence type="ECO:0000256" key="5">
    <source>
        <dbReference type="ARBA" id="ARBA00022617"/>
    </source>
</evidence>
<keyword evidence="7 13" id="KW-0479">Metal-binding</keyword>
<dbReference type="KEGG" id="sla:SERLADRAFT_445954"/>
<dbReference type="EMBL" id="GL945430">
    <property type="protein sequence ID" value="EGO28516.1"/>
    <property type="molecule type" value="Genomic_DNA"/>
</dbReference>
<evidence type="ECO:0000313" key="15">
    <source>
        <dbReference type="EMBL" id="EGO28516.1"/>
    </source>
</evidence>
<keyword evidence="12" id="KW-0472">Membrane</keyword>
<evidence type="ECO:0008006" key="16">
    <source>
        <dbReference type="Google" id="ProtNLM"/>
    </source>
</evidence>
<dbReference type="PROSITE" id="PS00086">
    <property type="entry name" value="CYTOCHROME_P450"/>
    <property type="match status" value="1"/>
</dbReference>
<dbReference type="GeneID" id="18816244"/>
<evidence type="ECO:0000256" key="2">
    <source>
        <dbReference type="ARBA" id="ARBA00004370"/>
    </source>
</evidence>
<proteinExistence type="inferred from homology"/>
<feature type="binding site" description="axial binding residue" evidence="13">
    <location>
        <position position="475"/>
    </location>
    <ligand>
        <name>heme</name>
        <dbReference type="ChEBI" id="CHEBI:30413"/>
    </ligand>
    <ligandPart>
        <name>Fe</name>
        <dbReference type="ChEBI" id="CHEBI:18248"/>
    </ligandPart>
</feature>
<name>F8NL08_SERL9</name>
<keyword evidence="10 13" id="KW-0408">Iron</keyword>
<comment type="similarity">
    <text evidence="4 14">Belongs to the cytochrome P450 family.</text>
</comment>
<dbReference type="PANTHER" id="PTHR24305:SF166">
    <property type="entry name" value="CYTOCHROME P450 12A4, MITOCHONDRIAL-RELATED"/>
    <property type="match status" value="1"/>
</dbReference>
<evidence type="ECO:0000256" key="10">
    <source>
        <dbReference type="ARBA" id="ARBA00023004"/>
    </source>
</evidence>
<keyword evidence="9 14" id="KW-0560">Oxidoreductase</keyword>
<dbReference type="InterPro" id="IPR001128">
    <property type="entry name" value="Cyt_P450"/>
</dbReference>
<dbReference type="RefSeq" id="XP_007314715.1">
    <property type="nucleotide sequence ID" value="XM_007314653.1"/>
</dbReference>
<dbReference type="AlphaFoldDB" id="F8NL08"/>
<comment type="cofactor">
    <cofactor evidence="1 13">
        <name>heme</name>
        <dbReference type="ChEBI" id="CHEBI:30413"/>
    </cofactor>
</comment>
<evidence type="ECO:0000256" key="11">
    <source>
        <dbReference type="ARBA" id="ARBA00023033"/>
    </source>
</evidence>
<keyword evidence="5 13" id="KW-0349">Heme</keyword>
<keyword evidence="6" id="KW-0812">Transmembrane</keyword>
<evidence type="ECO:0000256" key="4">
    <source>
        <dbReference type="ARBA" id="ARBA00010617"/>
    </source>
</evidence>
<dbReference type="GO" id="GO:0016020">
    <property type="term" value="C:membrane"/>
    <property type="evidence" value="ECO:0007669"/>
    <property type="project" value="UniProtKB-SubCell"/>
</dbReference>
<dbReference type="CDD" id="cd11069">
    <property type="entry name" value="CYP_FUM15-like"/>
    <property type="match status" value="1"/>
</dbReference>
<evidence type="ECO:0000256" key="3">
    <source>
        <dbReference type="ARBA" id="ARBA00004721"/>
    </source>
</evidence>
<dbReference type="PANTHER" id="PTHR24305">
    <property type="entry name" value="CYTOCHROME P450"/>
    <property type="match status" value="1"/>
</dbReference>
<dbReference type="HOGENOM" id="CLU_001570_5_11_1"/>